<sequence>MAVESVPAGDGEQLLQEFLTAVHTAPPSRFLALVDRYAARIGLRRVAVYLVDLQQRQLTPLAGGEPLLVDESLAGWAYRTLALRVEESPAGSLIAWLPLVNGADRLGVVGAHADVLDSAVLRRCRTLVAVLSMAITSQRGISDHVVRKTRTDTMTLPAELVRSLLPPRTVGSARAVSTGVLEPAYGLGGDAFDHALTESTLHAVILDAMGHDLASGLTTSIAMAGCRSARRMGAALPELVKTVDAVLAEWLPEQYCTGIAARLDLTSGVLTWCNCGHPPPLLIRDHQVHKALERPSEPPMGMPATLADAPRTVHREALEPGDRVLLYTDGVTEARTAGGGRFGLAGFTDSIIRATAVGELASEALRQLIHVILESRHGGLSDDATILLLEWQPLGTR</sequence>
<gene>
    <name evidence="3" type="ORF">RM550_03945</name>
</gene>
<dbReference type="InterPro" id="IPR001932">
    <property type="entry name" value="PPM-type_phosphatase-like_dom"/>
</dbReference>
<keyword evidence="1 3" id="KW-0378">Hydrolase</keyword>
<dbReference type="InterPro" id="IPR052016">
    <property type="entry name" value="Bact_Sigma-Reg"/>
</dbReference>
<evidence type="ECO:0000313" key="3">
    <source>
        <dbReference type="EMBL" id="MDT0454895.1"/>
    </source>
</evidence>
<evidence type="ECO:0000256" key="1">
    <source>
        <dbReference type="ARBA" id="ARBA00022801"/>
    </source>
</evidence>
<keyword evidence="4" id="KW-1185">Reference proteome</keyword>
<dbReference type="Gene3D" id="3.60.40.10">
    <property type="entry name" value="PPM-type phosphatase domain"/>
    <property type="match status" value="1"/>
</dbReference>
<proteinExistence type="predicted"/>
<comment type="caution">
    <text evidence="3">The sequence shown here is derived from an EMBL/GenBank/DDBJ whole genome shotgun (WGS) entry which is preliminary data.</text>
</comment>
<dbReference type="PANTHER" id="PTHR43156:SF2">
    <property type="entry name" value="STAGE II SPORULATION PROTEIN E"/>
    <property type="match status" value="1"/>
</dbReference>
<dbReference type="Proteomes" id="UP001180551">
    <property type="component" value="Unassembled WGS sequence"/>
</dbReference>
<name>A0ABU2T3N2_9ACTN</name>
<dbReference type="Pfam" id="PF07228">
    <property type="entry name" value="SpoIIE"/>
    <property type="match status" value="1"/>
</dbReference>
<feature type="domain" description="PPM-type phosphatase" evidence="2">
    <location>
        <begin position="172"/>
        <end position="391"/>
    </location>
</feature>
<dbReference type="SUPFAM" id="SSF81606">
    <property type="entry name" value="PP2C-like"/>
    <property type="match status" value="1"/>
</dbReference>
<dbReference type="EC" id="3.1.3.16" evidence="3"/>
<evidence type="ECO:0000259" key="2">
    <source>
        <dbReference type="SMART" id="SM00331"/>
    </source>
</evidence>
<evidence type="ECO:0000313" key="4">
    <source>
        <dbReference type="Proteomes" id="UP001180551"/>
    </source>
</evidence>
<dbReference type="RefSeq" id="WP_311622314.1">
    <property type="nucleotide sequence ID" value="NZ_JAVRFE010000003.1"/>
</dbReference>
<dbReference type="PANTHER" id="PTHR43156">
    <property type="entry name" value="STAGE II SPORULATION PROTEIN E-RELATED"/>
    <property type="match status" value="1"/>
</dbReference>
<organism evidence="3 4">
    <name type="scientific">Streptomyces mooreae</name>
    <dbReference type="NCBI Taxonomy" id="3075523"/>
    <lineage>
        <taxon>Bacteria</taxon>
        <taxon>Bacillati</taxon>
        <taxon>Actinomycetota</taxon>
        <taxon>Actinomycetes</taxon>
        <taxon>Kitasatosporales</taxon>
        <taxon>Streptomycetaceae</taxon>
        <taxon>Streptomyces</taxon>
    </lineage>
</organism>
<dbReference type="SMART" id="SM00331">
    <property type="entry name" value="PP2C_SIG"/>
    <property type="match status" value="1"/>
</dbReference>
<dbReference type="InterPro" id="IPR036457">
    <property type="entry name" value="PPM-type-like_dom_sf"/>
</dbReference>
<dbReference type="EMBL" id="JAVRFE010000003">
    <property type="protein sequence ID" value="MDT0454895.1"/>
    <property type="molecule type" value="Genomic_DNA"/>
</dbReference>
<protein>
    <submittedName>
        <fullName evidence="3">PP2C family protein-serine/threonine phosphatase</fullName>
        <ecNumber evidence="3">3.1.3.16</ecNumber>
    </submittedName>
</protein>
<reference evidence="3" key="1">
    <citation type="submission" date="2024-05" db="EMBL/GenBank/DDBJ databases">
        <title>30 novel species of actinomycetes from the DSMZ collection.</title>
        <authorList>
            <person name="Nouioui I."/>
        </authorList>
    </citation>
    <scope>NUCLEOTIDE SEQUENCE</scope>
    <source>
        <strain evidence="3">DSM 41527</strain>
    </source>
</reference>
<accession>A0ABU2T3N2</accession>
<dbReference type="GO" id="GO:0004722">
    <property type="term" value="F:protein serine/threonine phosphatase activity"/>
    <property type="evidence" value="ECO:0007669"/>
    <property type="project" value="UniProtKB-EC"/>
</dbReference>